<dbReference type="InterPro" id="IPR036390">
    <property type="entry name" value="WH_DNA-bd_sf"/>
</dbReference>
<evidence type="ECO:0000313" key="5">
    <source>
        <dbReference type="EMBL" id="SFI03587.1"/>
    </source>
</evidence>
<dbReference type="Gene3D" id="1.10.10.10">
    <property type="entry name" value="Winged helix-like DNA-binding domain superfamily/Winged helix DNA-binding domain"/>
    <property type="match status" value="1"/>
</dbReference>
<dbReference type="PANTHER" id="PTHR33204">
    <property type="entry name" value="TRANSCRIPTIONAL REGULATOR, MARR FAMILY"/>
    <property type="match status" value="1"/>
</dbReference>
<organism evidence="5 6">
    <name type="scientific">Paraburkholderia megapolitana</name>
    <dbReference type="NCBI Taxonomy" id="420953"/>
    <lineage>
        <taxon>Bacteria</taxon>
        <taxon>Pseudomonadati</taxon>
        <taxon>Pseudomonadota</taxon>
        <taxon>Betaproteobacteria</taxon>
        <taxon>Burkholderiales</taxon>
        <taxon>Burkholderiaceae</taxon>
        <taxon>Paraburkholderia</taxon>
    </lineage>
</organism>
<proteinExistence type="predicted"/>
<evidence type="ECO:0000256" key="3">
    <source>
        <dbReference type="ARBA" id="ARBA00023163"/>
    </source>
</evidence>
<keyword evidence="6" id="KW-1185">Reference proteome</keyword>
<dbReference type="STRING" id="420953.SAMN05192543_1011155"/>
<feature type="domain" description="HTH hxlR-type" evidence="4">
    <location>
        <begin position="11"/>
        <end position="109"/>
    </location>
</feature>
<keyword evidence="2" id="KW-0238">DNA-binding</keyword>
<dbReference type="InterPro" id="IPR036388">
    <property type="entry name" value="WH-like_DNA-bd_sf"/>
</dbReference>
<dbReference type="Pfam" id="PF14864">
    <property type="entry name" value="Alkyl_sulf_C"/>
    <property type="match status" value="1"/>
</dbReference>
<dbReference type="Proteomes" id="UP000199548">
    <property type="component" value="Unassembled WGS sequence"/>
</dbReference>
<dbReference type="RefSeq" id="WP_091008619.1">
    <property type="nucleotide sequence ID" value="NZ_CP041743.1"/>
</dbReference>
<evidence type="ECO:0000256" key="1">
    <source>
        <dbReference type="ARBA" id="ARBA00023015"/>
    </source>
</evidence>
<dbReference type="Pfam" id="PF01638">
    <property type="entry name" value="HxlR"/>
    <property type="match status" value="1"/>
</dbReference>
<accession>A0A1I3EX99</accession>
<dbReference type="EMBL" id="FOQU01000001">
    <property type="protein sequence ID" value="SFI03587.1"/>
    <property type="molecule type" value="Genomic_DNA"/>
</dbReference>
<dbReference type="Gene3D" id="3.30.1050.10">
    <property type="entry name" value="SCP2 sterol-binding domain"/>
    <property type="match status" value="1"/>
</dbReference>
<dbReference type="PANTHER" id="PTHR33204:SF18">
    <property type="entry name" value="TRANSCRIPTIONAL REGULATORY PROTEIN"/>
    <property type="match status" value="1"/>
</dbReference>
<dbReference type="GO" id="GO:0003677">
    <property type="term" value="F:DNA binding"/>
    <property type="evidence" value="ECO:0007669"/>
    <property type="project" value="UniProtKB-KW"/>
</dbReference>
<keyword evidence="1" id="KW-0805">Transcription regulation</keyword>
<name>A0A1I3EX99_9BURK</name>
<dbReference type="SUPFAM" id="SSF55718">
    <property type="entry name" value="SCP-like"/>
    <property type="match status" value="1"/>
</dbReference>
<dbReference type="InterPro" id="IPR036527">
    <property type="entry name" value="SCP2_sterol-bd_dom_sf"/>
</dbReference>
<keyword evidence="3" id="KW-0804">Transcription</keyword>
<evidence type="ECO:0000256" key="2">
    <source>
        <dbReference type="ARBA" id="ARBA00023125"/>
    </source>
</evidence>
<evidence type="ECO:0000259" key="4">
    <source>
        <dbReference type="PROSITE" id="PS51118"/>
    </source>
</evidence>
<dbReference type="InterPro" id="IPR029229">
    <property type="entry name" value="Alkyl_sulf_C"/>
</dbReference>
<sequence>MAIKRSYNDGCASSHALDLVGERWALLVVRELVLGPKRFTDLRAGLPTISPNVLTQRLDELELAAVVRRRQLPPPAGVWVYELTEWGQELGPIMMELGRWGARSPTLPRDLPMSIDSLILSFRTMFDEDAAAGLDARYELRMGAYRFDARIDDGQLAIGRGNADQPDAIIESDPDTLAAIAYGGRKLDEALRAGDVQIEGNKAAVKRFLSLFTLPEPAAPSERAQLDAANG</sequence>
<reference evidence="5 6" key="1">
    <citation type="submission" date="2016-10" db="EMBL/GenBank/DDBJ databases">
        <authorList>
            <person name="de Groot N.N."/>
        </authorList>
    </citation>
    <scope>NUCLEOTIDE SEQUENCE [LARGE SCALE GENOMIC DNA]</scope>
    <source>
        <strain evidence="5 6">LMG 23650</strain>
    </source>
</reference>
<evidence type="ECO:0000313" key="6">
    <source>
        <dbReference type="Proteomes" id="UP000199548"/>
    </source>
</evidence>
<dbReference type="AlphaFoldDB" id="A0A1I3EX99"/>
<gene>
    <name evidence="5" type="ORF">SAMN05192543_1011155</name>
</gene>
<dbReference type="InterPro" id="IPR002577">
    <property type="entry name" value="HTH_HxlR"/>
</dbReference>
<protein>
    <submittedName>
        <fullName evidence="5">Transcriptional regulator, HxlR family</fullName>
    </submittedName>
</protein>
<dbReference type="SUPFAM" id="SSF46785">
    <property type="entry name" value="Winged helix' DNA-binding domain"/>
    <property type="match status" value="1"/>
</dbReference>
<dbReference type="PROSITE" id="PS51118">
    <property type="entry name" value="HTH_HXLR"/>
    <property type="match status" value="1"/>
</dbReference>
<dbReference type="OrthoDB" id="9807069at2"/>